<evidence type="ECO:0000313" key="3">
    <source>
        <dbReference type="Proteomes" id="UP000199008"/>
    </source>
</evidence>
<sequence length="179" mass="20824">MKQKMNIKVLRKTGVFGFWKSVDFKLDDEKFGSINNEEELTVDLHREGALFRINYNEAFDLSNRVTVKNGDVVLIRHTAANYLMYGLLVSFLILPVMFPIYENFGLWAFIPLLLAVLVTAKYSNTFKVEVIENMFAREKSREALAREAVEEEYEGGVISYRKSSDVHEERLSRQERENN</sequence>
<dbReference type="RefSeq" id="WP_092987362.1">
    <property type="nucleotide sequence ID" value="NZ_FNFY01000022.1"/>
</dbReference>
<dbReference type="OrthoDB" id="2389294at2"/>
<dbReference type="Proteomes" id="UP000199008">
    <property type="component" value="Unassembled WGS sequence"/>
</dbReference>
<feature type="transmembrane region" description="Helical" evidence="1">
    <location>
        <begin position="106"/>
        <end position="124"/>
    </location>
</feature>
<keyword evidence="1" id="KW-0472">Membrane</keyword>
<evidence type="ECO:0000313" key="2">
    <source>
        <dbReference type="EMBL" id="SDL10678.1"/>
    </source>
</evidence>
<proteinExistence type="predicted"/>
<dbReference type="EMBL" id="FNFY01000022">
    <property type="protein sequence ID" value="SDL10678.1"/>
    <property type="molecule type" value="Genomic_DNA"/>
</dbReference>
<reference evidence="3" key="1">
    <citation type="submission" date="2016-10" db="EMBL/GenBank/DDBJ databases">
        <authorList>
            <person name="Varghese N."/>
            <person name="Submissions S."/>
        </authorList>
    </citation>
    <scope>NUCLEOTIDE SEQUENCE [LARGE SCALE GENOMIC DNA]</scope>
    <source>
        <strain evidence="3">CGMCC 1.8895</strain>
    </source>
</reference>
<dbReference type="AlphaFoldDB" id="A0A1G9HCB5"/>
<gene>
    <name evidence="2" type="ORF">SAMN05216216_12224</name>
</gene>
<accession>A0A1G9HCB5</accession>
<organism evidence="2 3">
    <name type="scientific">Lacicoccus qingdaonensis</name>
    <dbReference type="NCBI Taxonomy" id="576118"/>
    <lineage>
        <taxon>Bacteria</taxon>
        <taxon>Bacillati</taxon>
        <taxon>Bacillota</taxon>
        <taxon>Bacilli</taxon>
        <taxon>Bacillales</taxon>
        <taxon>Salinicoccaceae</taxon>
        <taxon>Lacicoccus</taxon>
    </lineage>
</organism>
<evidence type="ECO:0000256" key="1">
    <source>
        <dbReference type="SAM" id="Phobius"/>
    </source>
</evidence>
<keyword evidence="1" id="KW-0812">Transmembrane</keyword>
<name>A0A1G9HCB5_9BACL</name>
<keyword evidence="3" id="KW-1185">Reference proteome</keyword>
<protein>
    <submittedName>
        <fullName evidence="2">Uncharacterized protein</fullName>
    </submittedName>
</protein>
<feature type="transmembrane region" description="Helical" evidence="1">
    <location>
        <begin position="82"/>
        <end position="100"/>
    </location>
</feature>
<dbReference type="STRING" id="576118.SAMN05216216_12224"/>
<keyword evidence="1" id="KW-1133">Transmembrane helix</keyword>